<feature type="active site" description="Proton acceptor" evidence="16">
    <location>
        <position position="122"/>
    </location>
</feature>
<evidence type="ECO:0000256" key="9">
    <source>
        <dbReference type="ARBA" id="ARBA00022741"/>
    </source>
</evidence>
<evidence type="ECO:0000256" key="7">
    <source>
        <dbReference type="ARBA" id="ARBA00022490"/>
    </source>
</evidence>
<accession>A0ABP9VYK5</accession>
<comment type="similarity">
    <text evidence="14 16">Belongs to the type III pantothenate kinase family.</text>
</comment>
<keyword evidence="7 16" id="KW-0963">Cytoplasm</keyword>
<feature type="binding site" evidence="16">
    <location>
        <position position="142"/>
    </location>
    <ligand>
        <name>K(+)</name>
        <dbReference type="ChEBI" id="CHEBI:29103"/>
    </ligand>
</feature>
<evidence type="ECO:0000256" key="2">
    <source>
        <dbReference type="ARBA" id="ARBA00001958"/>
    </source>
</evidence>
<dbReference type="InterPro" id="IPR004619">
    <property type="entry name" value="Type_III_PanK"/>
</dbReference>
<comment type="caution">
    <text evidence="16">Lacks conserved residue(s) required for the propagation of feature annotation.</text>
</comment>
<dbReference type="Gene3D" id="3.30.420.40">
    <property type="match status" value="2"/>
</dbReference>
<evidence type="ECO:0000256" key="11">
    <source>
        <dbReference type="ARBA" id="ARBA00022840"/>
    </source>
</evidence>
<evidence type="ECO:0000256" key="8">
    <source>
        <dbReference type="ARBA" id="ARBA00022679"/>
    </source>
</evidence>
<comment type="function">
    <text evidence="16">Catalyzes the phosphorylation of pantothenate (Pan), the first step in CoA biosynthesis.</text>
</comment>
<evidence type="ECO:0000256" key="6">
    <source>
        <dbReference type="ARBA" id="ARBA00012102"/>
    </source>
</evidence>
<evidence type="ECO:0000256" key="16">
    <source>
        <dbReference type="HAMAP-Rule" id="MF_01274"/>
    </source>
</evidence>
<keyword evidence="13 16" id="KW-0173">Coenzyme A biosynthesis</keyword>
<sequence length="273" mass="29415">MKRPAGVIAVDVGNTAVKLSLRSNSMPSSAVTADEANSDWIHQSFALDRSRWCDSVVDWVREQTRDDSDAWQWRIASVNQRASDPLWKQVEQSFPQSTRRLISYRDVPMAIDVDSPAQLGIDRLLSAFAAHNRYAAPLIVIDAGSAVTVDWVNTEGAFAGGAILPGLTLQTNALTMGTAALPMIDWQNPDVVSIPGRNTVAAIRLGVLTSVTASIDRLIAFYCEQSAVDGHTAAEKPPVVILCGGDAAVISPHIQSKHVTHAHLVCQGLLDLD</sequence>
<evidence type="ECO:0000256" key="13">
    <source>
        <dbReference type="ARBA" id="ARBA00022993"/>
    </source>
</evidence>
<gene>
    <name evidence="16 17" type="primary">coaX</name>
    <name evidence="17" type="ORF">Rcae01_05314</name>
</gene>
<dbReference type="GO" id="GO:0016301">
    <property type="term" value="F:kinase activity"/>
    <property type="evidence" value="ECO:0007669"/>
    <property type="project" value="UniProtKB-KW"/>
</dbReference>
<comment type="cofactor">
    <cofactor evidence="2">
        <name>K(+)</name>
        <dbReference type="ChEBI" id="CHEBI:29103"/>
    </cofactor>
</comment>
<comment type="subunit">
    <text evidence="5 16">Homodimer.</text>
</comment>
<keyword evidence="10 16" id="KW-0418">Kinase</keyword>
<reference evidence="17 18" key="1">
    <citation type="submission" date="2024-02" db="EMBL/GenBank/DDBJ databases">
        <title>Rhodopirellula caenicola NBRC 110016.</title>
        <authorList>
            <person name="Ichikawa N."/>
            <person name="Katano-Makiyama Y."/>
            <person name="Hidaka K."/>
        </authorList>
    </citation>
    <scope>NUCLEOTIDE SEQUENCE [LARGE SCALE GENOMIC DNA]</scope>
    <source>
        <strain evidence="17 18">NBRC 110016</strain>
    </source>
</reference>
<evidence type="ECO:0000313" key="17">
    <source>
        <dbReference type="EMBL" id="GAA5509811.1"/>
    </source>
</evidence>
<dbReference type="InterPro" id="IPR043129">
    <property type="entry name" value="ATPase_NBD"/>
</dbReference>
<dbReference type="PANTHER" id="PTHR34265:SF1">
    <property type="entry name" value="TYPE III PANTOTHENATE KINASE"/>
    <property type="match status" value="1"/>
</dbReference>
<evidence type="ECO:0000256" key="10">
    <source>
        <dbReference type="ARBA" id="ARBA00022777"/>
    </source>
</evidence>
<keyword evidence="16" id="KW-0479">Metal-binding</keyword>
<protein>
    <recommendedName>
        <fullName evidence="15 16">Type III pantothenate kinase</fullName>
        <ecNumber evidence="6 16">2.7.1.33</ecNumber>
    </recommendedName>
    <alternativeName>
        <fullName evidence="16">PanK-III</fullName>
    </alternativeName>
    <alternativeName>
        <fullName evidence="16">Pantothenic acid kinase</fullName>
    </alternativeName>
</protein>
<keyword evidence="9 16" id="KW-0547">Nucleotide-binding</keyword>
<evidence type="ECO:0000256" key="15">
    <source>
        <dbReference type="ARBA" id="ARBA00040883"/>
    </source>
</evidence>
<dbReference type="CDD" id="cd24015">
    <property type="entry name" value="ASKHA_NBD_PanK-III"/>
    <property type="match status" value="1"/>
</dbReference>
<evidence type="ECO:0000256" key="12">
    <source>
        <dbReference type="ARBA" id="ARBA00022958"/>
    </source>
</evidence>
<name>A0ABP9VYK5_9BACT</name>
<feature type="binding site" evidence="16">
    <location>
        <position position="145"/>
    </location>
    <ligand>
        <name>ATP</name>
        <dbReference type="ChEBI" id="CHEBI:30616"/>
    </ligand>
</feature>
<proteinExistence type="inferred from homology"/>
<comment type="cofactor">
    <cofactor evidence="16">
        <name>NH4(+)</name>
        <dbReference type="ChEBI" id="CHEBI:28938"/>
    </cofactor>
    <cofactor evidence="16">
        <name>K(+)</name>
        <dbReference type="ChEBI" id="CHEBI:29103"/>
    </cofactor>
    <text evidence="16">A monovalent cation. Ammonium or potassium.</text>
</comment>
<comment type="subcellular location">
    <subcellularLocation>
        <location evidence="3 16">Cytoplasm</location>
    </subcellularLocation>
</comment>
<keyword evidence="18" id="KW-1185">Reference proteome</keyword>
<organism evidence="17 18">
    <name type="scientific">Novipirellula caenicola</name>
    <dbReference type="NCBI Taxonomy" id="1536901"/>
    <lineage>
        <taxon>Bacteria</taxon>
        <taxon>Pseudomonadati</taxon>
        <taxon>Planctomycetota</taxon>
        <taxon>Planctomycetia</taxon>
        <taxon>Pirellulales</taxon>
        <taxon>Pirellulaceae</taxon>
        <taxon>Novipirellula</taxon>
    </lineage>
</organism>
<dbReference type="PANTHER" id="PTHR34265">
    <property type="entry name" value="TYPE III PANTOTHENATE KINASE"/>
    <property type="match status" value="1"/>
</dbReference>
<comment type="caution">
    <text evidence="17">The sequence shown here is derived from an EMBL/GenBank/DDBJ whole genome shotgun (WGS) entry which is preliminary data.</text>
</comment>
<feature type="binding site" evidence="16">
    <location>
        <position position="199"/>
    </location>
    <ligand>
        <name>substrate</name>
    </ligand>
</feature>
<keyword evidence="11 16" id="KW-0067">ATP-binding</keyword>
<keyword evidence="8 16" id="KW-0808">Transferase</keyword>
<evidence type="ECO:0000313" key="18">
    <source>
        <dbReference type="Proteomes" id="UP001416858"/>
    </source>
</evidence>
<dbReference type="NCBIfam" id="TIGR00671">
    <property type="entry name" value="baf"/>
    <property type="match status" value="1"/>
</dbReference>
<evidence type="ECO:0000256" key="1">
    <source>
        <dbReference type="ARBA" id="ARBA00001206"/>
    </source>
</evidence>
<feature type="binding site" evidence="16">
    <location>
        <begin position="11"/>
        <end position="18"/>
    </location>
    <ligand>
        <name>ATP</name>
        <dbReference type="ChEBI" id="CHEBI:30616"/>
    </ligand>
</feature>
<comment type="pathway">
    <text evidence="4 16">Cofactor biosynthesis; coenzyme A biosynthesis; CoA from (R)-pantothenate: step 1/5.</text>
</comment>
<evidence type="ECO:0000256" key="4">
    <source>
        <dbReference type="ARBA" id="ARBA00005225"/>
    </source>
</evidence>
<dbReference type="HAMAP" id="MF_01274">
    <property type="entry name" value="Pantothen_kinase_3"/>
    <property type="match status" value="1"/>
</dbReference>
<comment type="catalytic activity">
    <reaction evidence="1 16">
        <text>(R)-pantothenate + ATP = (R)-4'-phosphopantothenate + ADP + H(+)</text>
        <dbReference type="Rhea" id="RHEA:16373"/>
        <dbReference type="ChEBI" id="CHEBI:10986"/>
        <dbReference type="ChEBI" id="CHEBI:15378"/>
        <dbReference type="ChEBI" id="CHEBI:29032"/>
        <dbReference type="ChEBI" id="CHEBI:30616"/>
        <dbReference type="ChEBI" id="CHEBI:456216"/>
        <dbReference type="EC" id="2.7.1.33"/>
    </reaction>
</comment>
<dbReference type="SUPFAM" id="SSF53067">
    <property type="entry name" value="Actin-like ATPase domain"/>
    <property type="match status" value="2"/>
</dbReference>
<dbReference type="RefSeq" id="WP_345687184.1">
    <property type="nucleotide sequence ID" value="NZ_BAABRO010000016.1"/>
</dbReference>
<evidence type="ECO:0000256" key="14">
    <source>
        <dbReference type="ARBA" id="ARBA00038036"/>
    </source>
</evidence>
<evidence type="ECO:0000256" key="3">
    <source>
        <dbReference type="ARBA" id="ARBA00004496"/>
    </source>
</evidence>
<keyword evidence="12 16" id="KW-0630">Potassium</keyword>
<dbReference type="Proteomes" id="UP001416858">
    <property type="component" value="Unassembled WGS sequence"/>
</dbReference>
<dbReference type="Pfam" id="PF03309">
    <property type="entry name" value="Pan_kinase"/>
    <property type="match status" value="1"/>
</dbReference>
<dbReference type="EMBL" id="BAABRO010000016">
    <property type="protein sequence ID" value="GAA5509811.1"/>
    <property type="molecule type" value="Genomic_DNA"/>
</dbReference>
<dbReference type="EC" id="2.7.1.33" evidence="6 16"/>
<feature type="binding site" evidence="16">
    <location>
        <begin position="120"/>
        <end position="123"/>
    </location>
    <ligand>
        <name>substrate</name>
    </ligand>
</feature>
<evidence type="ECO:0000256" key="5">
    <source>
        <dbReference type="ARBA" id="ARBA00011738"/>
    </source>
</evidence>